<evidence type="ECO:0000313" key="2">
    <source>
        <dbReference type="Proteomes" id="UP000249390"/>
    </source>
</evidence>
<sequence length="62" mass="6786">MAADSSDDPKLMSLKARCIPLTEEYELYLTSCGEVSYTHLAVFYSTSNCVSVSALNLCGISW</sequence>
<protein>
    <submittedName>
        <fullName evidence="1">Uncharacterized protein</fullName>
    </submittedName>
</protein>
<name>A0A328DDF9_9ASTE</name>
<accession>A0A328DDF9</accession>
<dbReference type="AlphaFoldDB" id="A0A328DDF9"/>
<dbReference type="EMBL" id="NQVE01000150">
    <property type="protein sequence ID" value="RAL43932.1"/>
    <property type="molecule type" value="Genomic_DNA"/>
</dbReference>
<comment type="caution">
    <text evidence="1">The sequence shown here is derived from an EMBL/GenBank/DDBJ whole genome shotgun (WGS) entry which is preliminary data.</text>
</comment>
<proteinExistence type="predicted"/>
<reference evidence="1 2" key="1">
    <citation type="submission" date="2018-06" db="EMBL/GenBank/DDBJ databases">
        <title>The Genome of Cuscuta australis (Dodder) Provides Insight into the Evolution of Plant Parasitism.</title>
        <authorList>
            <person name="Liu H."/>
        </authorList>
    </citation>
    <scope>NUCLEOTIDE SEQUENCE [LARGE SCALE GENOMIC DNA]</scope>
    <source>
        <strain evidence="2">cv. Yunnan</strain>
        <tissue evidence="1">Vines</tissue>
    </source>
</reference>
<gene>
    <name evidence="1" type="ORF">DM860_014068</name>
</gene>
<dbReference type="Proteomes" id="UP000249390">
    <property type="component" value="Unassembled WGS sequence"/>
</dbReference>
<keyword evidence="2" id="KW-1185">Reference proteome</keyword>
<evidence type="ECO:0000313" key="1">
    <source>
        <dbReference type="EMBL" id="RAL43932.1"/>
    </source>
</evidence>
<organism evidence="1 2">
    <name type="scientific">Cuscuta australis</name>
    <dbReference type="NCBI Taxonomy" id="267555"/>
    <lineage>
        <taxon>Eukaryota</taxon>
        <taxon>Viridiplantae</taxon>
        <taxon>Streptophyta</taxon>
        <taxon>Embryophyta</taxon>
        <taxon>Tracheophyta</taxon>
        <taxon>Spermatophyta</taxon>
        <taxon>Magnoliopsida</taxon>
        <taxon>eudicotyledons</taxon>
        <taxon>Gunneridae</taxon>
        <taxon>Pentapetalae</taxon>
        <taxon>asterids</taxon>
        <taxon>lamiids</taxon>
        <taxon>Solanales</taxon>
        <taxon>Convolvulaceae</taxon>
        <taxon>Cuscuteae</taxon>
        <taxon>Cuscuta</taxon>
        <taxon>Cuscuta subgen. Grammica</taxon>
        <taxon>Cuscuta sect. Cleistogrammica</taxon>
    </lineage>
</organism>